<protein>
    <submittedName>
        <fullName evidence="1">Uncharacterized protein</fullName>
    </submittedName>
</protein>
<sequence length="355" mass="39604">MHSSHPAEPTFGHSMSCCVDCSIRVQADLRQVRSLKRISAFMDELFLVVGRTTSLKTLTGARTTTQGVLELSVRIKQRADESSFDPTLTTSGERDAMVSHNACRVLLRYYAGIIALLFKALEFPLKTREINVRQVQAVQAIILTTPNSPEHSKVAPIHTMLEITPKRPFLPNEYPGLSQLLGTRGVYMDITRRQYGDVPSLAPVSTYPALEISSGQLAPEVIGATYHDHLRQIRHGIQDPQKPLVECLEAEAIIRTVNNAFYRHFVVNGGHAIFSHFDDKAHESTVSKIIEHVKEDVEHLMQFCWVGNWMGIPQAKVESMHKDIVRSCEGKGHTMITAVLEETSGLQLASLEEIS</sequence>
<proteinExistence type="predicted"/>
<dbReference type="VEuPathDB" id="FungiDB:JI435_446210"/>
<dbReference type="AlphaFoldDB" id="A0A7U2NQF4"/>
<dbReference type="Proteomes" id="UP000663193">
    <property type="component" value="Chromosome 21"/>
</dbReference>
<gene>
    <name evidence="1" type="ORF">JI435_446210</name>
</gene>
<keyword evidence="2" id="KW-1185">Reference proteome</keyword>
<dbReference type="EMBL" id="CP069043">
    <property type="protein sequence ID" value="QRD06644.1"/>
    <property type="molecule type" value="Genomic_DNA"/>
</dbReference>
<accession>A0A7U2NQF4</accession>
<organism evidence="1 2">
    <name type="scientific">Phaeosphaeria nodorum (strain SN15 / ATCC MYA-4574 / FGSC 10173)</name>
    <name type="common">Glume blotch fungus</name>
    <name type="synonym">Parastagonospora nodorum</name>
    <dbReference type="NCBI Taxonomy" id="321614"/>
    <lineage>
        <taxon>Eukaryota</taxon>
        <taxon>Fungi</taxon>
        <taxon>Dikarya</taxon>
        <taxon>Ascomycota</taxon>
        <taxon>Pezizomycotina</taxon>
        <taxon>Dothideomycetes</taxon>
        <taxon>Pleosporomycetidae</taxon>
        <taxon>Pleosporales</taxon>
        <taxon>Pleosporineae</taxon>
        <taxon>Phaeosphaeriaceae</taxon>
        <taxon>Parastagonospora</taxon>
    </lineage>
</organism>
<evidence type="ECO:0000313" key="1">
    <source>
        <dbReference type="EMBL" id="QRD06644.1"/>
    </source>
</evidence>
<dbReference type="OrthoDB" id="3751628at2759"/>
<evidence type="ECO:0000313" key="2">
    <source>
        <dbReference type="Proteomes" id="UP000663193"/>
    </source>
</evidence>
<reference evidence="2" key="1">
    <citation type="journal article" date="2021" name="BMC Genomics">
        <title>Chromosome-level genome assembly and manually-curated proteome of model necrotroph Parastagonospora nodorum Sn15 reveals a genome-wide trove of candidate effector homologs, and redundancy of virulence-related functions within an accessory chromosome.</title>
        <authorList>
            <person name="Bertazzoni S."/>
            <person name="Jones D.A.B."/>
            <person name="Phan H.T."/>
            <person name="Tan K.-C."/>
            <person name="Hane J.K."/>
        </authorList>
    </citation>
    <scope>NUCLEOTIDE SEQUENCE [LARGE SCALE GENOMIC DNA]</scope>
    <source>
        <strain evidence="2">SN15 / ATCC MYA-4574 / FGSC 10173)</strain>
    </source>
</reference>
<name>A0A7U2NQF4_PHANO</name>